<protein>
    <recommendedName>
        <fullName evidence="3">Ubiquinol-cytochrome-c reductase cytochrome c1</fullName>
    </recommendedName>
</protein>
<evidence type="ECO:0000313" key="2">
    <source>
        <dbReference type="Proteomes" id="UP001309876"/>
    </source>
</evidence>
<keyword evidence="2" id="KW-1185">Reference proteome</keyword>
<comment type="caution">
    <text evidence="1">The sequence shown here is derived from an EMBL/GenBank/DDBJ whole genome shotgun (WGS) entry which is preliminary data.</text>
</comment>
<sequence length="395" mass="44663">MNNQPDERSVYLALNNVIRGTDAQLRKQKKIREFILKQQTNANVKALIESHNIDDVCNVVRSLLEQQVFESTLKAKIRFPEVFEVSPAQSAERSASEKEAARSEADAIQVAVEGSSRLDKGVHASDRALGKRRADDFVAGPSAIVPDKRTHNAIAAPTSLYPVYLPFQTQHKLLVLAQETLERACYDFTIASMPELIKSEGWDCAEALELNIWTRKMESREDKFLVEDVAELGKPFNDLLDTIAQIRHTAVHRLRISANRIGLYLQDAESLSRLLHDRGCLQSLSRLRRETHLAIEDLKGNKDLLESQLAVKMKDIAARRVELDRLEESVVVDMVREDQEYAQLVGKSLLQMVNVPDTTIHSISATERDHDSDTEVARCSVMHEEVDVCRDEWVS</sequence>
<reference evidence="1 2" key="1">
    <citation type="submission" date="2023-08" db="EMBL/GenBank/DDBJ databases">
        <title>Black Yeasts Isolated from many extreme environments.</title>
        <authorList>
            <person name="Coleine C."/>
            <person name="Stajich J.E."/>
            <person name="Selbmann L."/>
        </authorList>
    </citation>
    <scope>NUCLEOTIDE SEQUENCE [LARGE SCALE GENOMIC DNA]</scope>
    <source>
        <strain evidence="1 2">CCFEE 5910</strain>
    </source>
</reference>
<evidence type="ECO:0000313" key="1">
    <source>
        <dbReference type="EMBL" id="KAK5087752.1"/>
    </source>
</evidence>
<proteinExistence type="predicted"/>
<accession>A0AAN7T2S6</accession>
<dbReference type="AlphaFoldDB" id="A0AAN7T2S6"/>
<gene>
    <name evidence="1" type="ORF">LTR05_001967</name>
</gene>
<dbReference type="EMBL" id="JAVRRJ010000002">
    <property type="protein sequence ID" value="KAK5087752.1"/>
    <property type="molecule type" value="Genomic_DNA"/>
</dbReference>
<name>A0AAN7T2S6_9EURO</name>
<dbReference type="Proteomes" id="UP001309876">
    <property type="component" value="Unassembled WGS sequence"/>
</dbReference>
<organism evidence="1 2">
    <name type="scientific">Lithohypha guttulata</name>
    <dbReference type="NCBI Taxonomy" id="1690604"/>
    <lineage>
        <taxon>Eukaryota</taxon>
        <taxon>Fungi</taxon>
        <taxon>Dikarya</taxon>
        <taxon>Ascomycota</taxon>
        <taxon>Pezizomycotina</taxon>
        <taxon>Eurotiomycetes</taxon>
        <taxon>Chaetothyriomycetidae</taxon>
        <taxon>Chaetothyriales</taxon>
        <taxon>Trichomeriaceae</taxon>
        <taxon>Lithohypha</taxon>
    </lineage>
</organism>
<evidence type="ECO:0008006" key="3">
    <source>
        <dbReference type="Google" id="ProtNLM"/>
    </source>
</evidence>